<gene>
    <name evidence="6" type="ORF">ACFQRG_14110</name>
</gene>
<dbReference type="Pfam" id="PF02655">
    <property type="entry name" value="ATP-grasp_3"/>
    <property type="match status" value="1"/>
</dbReference>
<comment type="caution">
    <text evidence="6">The sequence shown here is derived from an EMBL/GenBank/DDBJ whole genome shotgun (WGS) entry which is preliminary data.</text>
</comment>
<dbReference type="InterPro" id="IPR011761">
    <property type="entry name" value="ATP-grasp"/>
</dbReference>
<accession>A0ABW2Q373</accession>
<keyword evidence="3 4" id="KW-0067">ATP-binding</keyword>
<evidence type="ECO:0000313" key="6">
    <source>
        <dbReference type="EMBL" id="MFC7394088.1"/>
    </source>
</evidence>
<dbReference type="InterPro" id="IPR003806">
    <property type="entry name" value="ATP-grasp_PylC-type"/>
</dbReference>
<dbReference type="Gene3D" id="3.30.470.20">
    <property type="entry name" value="ATP-grasp fold, B domain"/>
    <property type="match status" value="1"/>
</dbReference>
<name>A0ABW2Q373_9BACL</name>
<reference evidence="7" key="1">
    <citation type="journal article" date="2019" name="Int. J. Syst. Evol. Microbiol.">
        <title>The Global Catalogue of Microorganisms (GCM) 10K type strain sequencing project: providing services to taxonomists for standard genome sequencing and annotation.</title>
        <authorList>
            <consortium name="The Broad Institute Genomics Platform"/>
            <consortium name="The Broad Institute Genome Sequencing Center for Infectious Disease"/>
            <person name="Wu L."/>
            <person name="Ma J."/>
        </authorList>
    </citation>
    <scope>NUCLEOTIDE SEQUENCE [LARGE SCALE GENOMIC DNA]</scope>
    <source>
        <strain evidence="7">CGMCC 1.16305</strain>
    </source>
</reference>
<evidence type="ECO:0000256" key="1">
    <source>
        <dbReference type="ARBA" id="ARBA00022598"/>
    </source>
</evidence>
<protein>
    <submittedName>
        <fullName evidence="6">Acetyl-CoA carboxylase biotin carboxylase subunit family protein</fullName>
    </submittedName>
</protein>
<evidence type="ECO:0000256" key="2">
    <source>
        <dbReference type="ARBA" id="ARBA00022741"/>
    </source>
</evidence>
<dbReference type="PROSITE" id="PS50975">
    <property type="entry name" value="ATP_GRASP"/>
    <property type="match status" value="1"/>
</dbReference>
<evidence type="ECO:0000256" key="4">
    <source>
        <dbReference type="PROSITE-ProRule" id="PRU00409"/>
    </source>
</evidence>
<dbReference type="RefSeq" id="WP_380967096.1">
    <property type="nucleotide sequence ID" value="NZ_JBHTCO010000018.1"/>
</dbReference>
<proteinExistence type="predicted"/>
<keyword evidence="1" id="KW-0436">Ligase</keyword>
<dbReference type="PANTHER" id="PTHR43585">
    <property type="entry name" value="FUMIPYRROLE BIOSYNTHESIS PROTEIN C"/>
    <property type="match status" value="1"/>
</dbReference>
<dbReference type="InterPro" id="IPR052032">
    <property type="entry name" value="ATP-dep_AA_Ligase"/>
</dbReference>
<evidence type="ECO:0000256" key="3">
    <source>
        <dbReference type="ARBA" id="ARBA00022840"/>
    </source>
</evidence>
<keyword evidence="7" id="KW-1185">Reference proteome</keyword>
<organism evidence="6 7">
    <name type="scientific">Scopulibacillus cellulosilyticus</name>
    <dbReference type="NCBI Taxonomy" id="2665665"/>
    <lineage>
        <taxon>Bacteria</taxon>
        <taxon>Bacillati</taxon>
        <taxon>Bacillota</taxon>
        <taxon>Bacilli</taxon>
        <taxon>Bacillales</taxon>
        <taxon>Sporolactobacillaceae</taxon>
        <taxon>Scopulibacillus</taxon>
    </lineage>
</organism>
<feature type="domain" description="ATP-grasp" evidence="5">
    <location>
        <begin position="116"/>
        <end position="319"/>
    </location>
</feature>
<evidence type="ECO:0000313" key="7">
    <source>
        <dbReference type="Proteomes" id="UP001596505"/>
    </source>
</evidence>
<sequence>MDQPVFIQIGATRDGLDPYLQAARKNNLFTVLIETPDYIRFRETMGYPEFDYTIALSHPTNSNDVLQELKQFGDNIKLVLAGFERYTLTSYHVAKYLNLPYAISETFMPLNKFEQHELLKNTTTIRQPMFLIKSVNHSSLMLDKLTYPLVVKPVDGGGGLGVFYVQSAQEAKIAIEEISKLTNYDGEHFQGIIFEEFIPGQEYSVQGMVYDGNIQILTCCTKLSRLEKYDRNSYIHGFREIGHIAQSGISVDGDVYKFVSEVIKGFKYKNGPFHIDFIQNSDQFYFIEAGFRLSGGRVVSLVQTVTGLNWGHLVVDLYLGDLKIKNTLSNGVYGQMNAMAEDEILRAKELQEQGYPVKIARLPNRPLEAESQLKHAKTLMADRIRHKTPLAQIKSYSTSVTKVMSLLIQCVPDVLQNKLIKEEV</sequence>
<dbReference type="Proteomes" id="UP001596505">
    <property type="component" value="Unassembled WGS sequence"/>
</dbReference>
<evidence type="ECO:0000259" key="5">
    <source>
        <dbReference type="PROSITE" id="PS50975"/>
    </source>
</evidence>
<dbReference type="SUPFAM" id="SSF56059">
    <property type="entry name" value="Glutathione synthetase ATP-binding domain-like"/>
    <property type="match status" value="1"/>
</dbReference>
<dbReference type="PANTHER" id="PTHR43585:SF2">
    <property type="entry name" value="ATP-GRASP ENZYME FSQD"/>
    <property type="match status" value="1"/>
</dbReference>
<keyword evidence="2 4" id="KW-0547">Nucleotide-binding</keyword>
<dbReference type="EMBL" id="JBHTCO010000018">
    <property type="protein sequence ID" value="MFC7394088.1"/>
    <property type="molecule type" value="Genomic_DNA"/>
</dbReference>